<dbReference type="EMBL" id="ML769714">
    <property type="protein sequence ID" value="KAE9389046.1"/>
    <property type="molecule type" value="Genomic_DNA"/>
</dbReference>
<gene>
    <name evidence="2" type="ORF">BT96DRAFT_414077</name>
</gene>
<dbReference type="Proteomes" id="UP000799118">
    <property type="component" value="Unassembled WGS sequence"/>
</dbReference>
<dbReference type="AlphaFoldDB" id="A0A6A4GUC9"/>
<evidence type="ECO:0000313" key="2">
    <source>
        <dbReference type="EMBL" id="KAE9389046.1"/>
    </source>
</evidence>
<proteinExistence type="predicted"/>
<name>A0A6A4GUC9_9AGAR</name>
<protein>
    <submittedName>
        <fullName evidence="2">Uncharacterized protein</fullName>
    </submittedName>
</protein>
<accession>A0A6A4GUC9</accession>
<evidence type="ECO:0000256" key="1">
    <source>
        <dbReference type="SAM" id="MobiDB-lite"/>
    </source>
</evidence>
<feature type="region of interest" description="Disordered" evidence="1">
    <location>
        <begin position="40"/>
        <end position="67"/>
    </location>
</feature>
<feature type="compositionally biased region" description="Basic and acidic residues" evidence="1">
    <location>
        <begin position="90"/>
        <end position="102"/>
    </location>
</feature>
<sequence>MRRCSILQLFQGQPLYERALRLNLSHGEASLPNKRRLGTFIGRETRKKVHGNYSPRNSPRSTYTPPSLRFDLRSPRPLYSRWRLYHSTDASRPKNTVKDKSSDSPVHSNKPRFLLPLPFRVSRKSRRFPVARVLHKSQFGFAVPLGVVNNRERLLNGIRISLSSMYGKRFQVRISGGAVYDVSARVDQLDMAIIDTRIPDGVKPKDRPVGVSKGILLQPYVENFA</sequence>
<feature type="compositionally biased region" description="Polar residues" evidence="1">
    <location>
        <begin position="54"/>
        <end position="65"/>
    </location>
</feature>
<reference evidence="2" key="1">
    <citation type="journal article" date="2019" name="Environ. Microbiol.">
        <title>Fungal ecological strategies reflected in gene transcription - a case study of two litter decomposers.</title>
        <authorList>
            <person name="Barbi F."/>
            <person name="Kohler A."/>
            <person name="Barry K."/>
            <person name="Baskaran P."/>
            <person name="Daum C."/>
            <person name="Fauchery L."/>
            <person name="Ihrmark K."/>
            <person name="Kuo A."/>
            <person name="LaButti K."/>
            <person name="Lipzen A."/>
            <person name="Morin E."/>
            <person name="Grigoriev I.V."/>
            <person name="Henrissat B."/>
            <person name="Lindahl B."/>
            <person name="Martin F."/>
        </authorList>
    </citation>
    <scope>NUCLEOTIDE SEQUENCE</scope>
    <source>
        <strain evidence="2">JB14</strain>
    </source>
</reference>
<evidence type="ECO:0000313" key="3">
    <source>
        <dbReference type="Proteomes" id="UP000799118"/>
    </source>
</evidence>
<keyword evidence="3" id="KW-1185">Reference proteome</keyword>
<organism evidence="2 3">
    <name type="scientific">Gymnopus androsaceus JB14</name>
    <dbReference type="NCBI Taxonomy" id="1447944"/>
    <lineage>
        <taxon>Eukaryota</taxon>
        <taxon>Fungi</taxon>
        <taxon>Dikarya</taxon>
        <taxon>Basidiomycota</taxon>
        <taxon>Agaricomycotina</taxon>
        <taxon>Agaricomycetes</taxon>
        <taxon>Agaricomycetidae</taxon>
        <taxon>Agaricales</taxon>
        <taxon>Marasmiineae</taxon>
        <taxon>Omphalotaceae</taxon>
        <taxon>Gymnopus</taxon>
    </lineage>
</organism>
<feature type="region of interest" description="Disordered" evidence="1">
    <location>
        <begin position="90"/>
        <end position="109"/>
    </location>
</feature>